<feature type="compositionally biased region" description="Basic residues" evidence="1">
    <location>
        <begin position="54"/>
        <end position="66"/>
    </location>
</feature>
<keyword evidence="3" id="KW-1185">Reference proteome</keyword>
<accession>A0LHX3</accession>
<sequence>MPVPENRNDRHLQFLKLNAGRAGTKTYGADFCRSAVDHLLGENSIYALLTKARKKSGARPGRRARRNGTGTDTRLRRGVWKRRDIRG</sequence>
<dbReference type="STRING" id="335543.Sfum_1334"/>
<name>A0LHX3_SYNFM</name>
<dbReference type="InParanoid" id="A0LHX3"/>
<evidence type="ECO:0000256" key="1">
    <source>
        <dbReference type="SAM" id="MobiDB-lite"/>
    </source>
</evidence>
<dbReference type="HOGENOM" id="CLU_2482194_0_0_7"/>
<proteinExistence type="predicted"/>
<dbReference type="Proteomes" id="UP000001784">
    <property type="component" value="Chromosome"/>
</dbReference>
<dbReference type="AlphaFoldDB" id="A0LHX3"/>
<feature type="region of interest" description="Disordered" evidence="1">
    <location>
        <begin position="54"/>
        <end position="75"/>
    </location>
</feature>
<protein>
    <submittedName>
        <fullName evidence="2">Uncharacterized protein</fullName>
    </submittedName>
</protein>
<dbReference type="KEGG" id="sfu:Sfum_1334"/>
<gene>
    <name evidence="2" type="ordered locus">Sfum_1334</name>
</gene>
<organism evidence="2 3">
    <name type="scientific">Syntrophobacter fumaroxidans (strain DSM 10017 / MPOB)</name>
    <dbReference type="NCBI Taxonomy" id="335543"/>
    <lineage>
        <taxon>Bacteria</taxon>
        <taxon>Pseudomonadati</taxon>
        <taxon>Thermodesulfobacteriota</taxon>
        <taxon>Syntrophobacteria</taxon>
        <taxon>Syntrophobacterales</taxon>
        <taxon>Syntrophobacteraceae</taxon>
        <taxon>Syntrophobacter</taxon>
    </lineage>
</organism>
<reference evidence="2 3" key="1">
    <citation type="submission" date="2006-10" db="EMBL/GenBank/DDBJ databases">
        <title>Complete sequence of Syntrophobacter fumaroxidans MPOB.</title>
        <authorList>
            <consortium name="US DOE Joint Genome Institute"/>
            <person name="Copeland A."/>
            <person name="Lucas S."/>
            <person name="Lapidus A."/>
            <person name="Barry K."/>
            <person name="Detter J.C."/>
            <person name="Glavina del Rio T."/>
            <person name="Hammon N."/>
            <person name="Israni S."/>
            <person name="Pitluck S."/>
            <person name="Goltsman E.G."/>
            <person name="Martinez M."/>
            <person name="Schmutz J."/>
            <person name="Larimer F."/>
            <person name="Land M."/>
            <person name="Hauser L."/>
            <person name="Kyrpides N."/>
            <person name="Kim E."/>
            <person name="Boone D.R."/>
            <person name="Brockman F."/>
            <person name="Culley D."/>
            <person name="Ferry J."/>
            <person name="Gunsalus R."/>
            <person name="McInerney M.J."/>
            <person name="Morrison M."/>
            <person name="Plugge C."/>
            <person name="Rohlin L."/>
            <person name="Scholten J."/>
            <person name="Sieber J."/>
            <person name="Stams A.J.M."/>
            <person name="Worm P."/>
            <person name="Henstra A.M."/>
            <person name="Richardson P."/>
        </authorList>
    </citation>
    <scope>NUCLEOTIDE SEQUENCE [LARGE SCALE GENOMIC DNA]</scope>
    <source>
        <strain evidence="3">DSM 10017 / MPOB</strain>
    </source>
</reference>
<evidence type="ECO:0000313" key="3">
    <source>
        <dbReference type="Proteomes" id="UP000001784"/>
    </source>
</evidence>
<dbReference type="EMBL" id="CP000478">
    <property type="protein sequence ID" value="ABK17025.1"/>
    <property type="molecule type" value="Genomic_DNA"/>
</dbReference>
<evidence type="ECO:0000313" key="2">
    <source>
        <dbReference type="EMBL" id="ABK17025.1"/>
    </source>
</evidence>